<dbReference type="GO" id="GO:0016020">
    <property type="term" value="C:membrane"/>
    <property type="evidence" value="ECO:0007669"/>
    <property type="project" value="UniProtKB-SubCell"/>
</dbReference>
<dbReference type="FunFam" id="1.20.1260.100:FF:000001">
    <property type="entry name" value="translocator protein 2"/>
    <property type="match status" value="1"/>
</dbReference>
<comment type="similarity">
    <text evidence="2">Belongs to the TspO/BZRP family.</text>
</comment>
<accession>A0A969W6L0</accession>
<dbReference type="GO" id="GO:0033013">
    <property type="term" value="P:tetrapyrrole metabolic process"/>
    <property type="evidence" value="ECO:0007669"/>
    <property type="project" value="UniProtKB-ARBA"/>
</dbReference>
<dbReference type="AlphaFoldDB" id="A0A969W6L0"/>
<reference evidence="7" key="1">
    <citation type="submission" date="2020-03" db="EMBL/GenBank/DDBJ databases">
        <title>Solimonas marina sp. nov., isolated from deep seawater of the Pacific Ocean.</title>
        <authorList>
            <person name="Liu X."/>
            <person name="Lai Q."/>
            <person name="Sun F."/>
            <person name="Gai Y."/>
            <person name="Li G."/>
            <person name="Shao Z."/>
        </authorList>
    </citation>
    <scope>NUCLEOTIDE SEQUENCE</scope>
    <source>
        <strain evidence="7">C16B3</strain>
    </source>
</reference>
<keyword evidence="4 6" id="KW-1133">Transmembrane helix</keyword>
<keyword evidence="3 6" id="KW-0812">Transmembrane</keyword>
<evidence type="ECO:0000256" key="3">
    <source>
        <dbReference type="ARBA" id="ARBA00022692"/>
    </source>
</evidence>
<dbReference type="CDD" id="cd15904">
    <property type="entry name" value="TSPO_MBR"/>
    <property type="match status" value="1"/>
</dbReference>
<evidence type="ECO:0000256" key="1">
    <source>
        <dbReference type="ARBA" id="ARBA00004141"/>
    </source>
</evidence>
<evidence type="ECO:0000256" key="4">
    <source>
        <dbReference type="ARBA" id="ARBA00022989"/>
    </source>
</evidence>
<dbReference type="EMBL" id="JAAVXB010000001">
    <property type="protein sequence ID" value="NKF20849.1"/>
    <property type="molecule type" value="Genomic_DNA"/>
</dbReference>
<feature type="transmembrane region" description="Helical" evidence="6">
    <location>
        <begin position="52"/>
        <end position="70"/>
    </location>
</feature>
<dbReference type="PANTHER" id="PTHR10057">
    <property type="entry name" value="PERIPHERAL-TYPE BENZODIAZEPINE RECEPTOR"/>
    <property type="match status" value="1"/>
</dbReference>
<gene>
    <name evidence="7" type="ORF">G7Y82_00875</name>
</gene>
<evidence type="ECO:0000256" key="6">
    <source>
        <dbReference type="SAM" id="Phobius"/>
    </source>
</evidence>
<dbReference type="PANTHER" id="PTHR10057:SF0">
    <property type="entry name" value="TRANSLOCATOR PROTEIN"/>
    <property type="match status" value="1"/>
</dbReference>
<evidence type="ECO:0000256" key="2">
    <source>
        <dbReference type="ARBA" id="ARBA00007524"/>
    </source>
</evidence>
<feature type="transmembrane region" description="Helical" evidence="6">
    <location>
        <begin position="82"/>
        <end position="100"/>
    </location>
</feature>
<name>A0A969W6L0_9GAMM</name>
<evidence type="ECO:0000313" key="7">
    <source>
        <dbReference type="EMBL" id="NKF20849.1"/>
    </source>
</evidence>
<keyword evidence="5 6" id="KW-0472">Membrane</keyword>
<keyword evidence="8" id="KW-1185">Reference proteome</keyword>
<dbReference type="InterPro" id="IPR004307">
    <property type="entry name" value="TspO_MBR"/>
</dbReference>
<protein>
    <submittedName>
        <fullName evidence="7">Tryptophan-rich sensory protein</fullName>
    </submittedName>
</protein>
<organism evidence="7 8">
    <name type="scientific">Solimonas marina</name>
    <dbReference type="NCBI Taxonomy" id="2714601"/>
    <lineage>
        <taxon>Bacteria</taxon>
        <taxon>Pseudomonadati</taxon>
        <taxon>Pseudomonadota</taxon>
        <taxon>Gammaproteobacteria</taxon>
        <taxon>Nevskiales</taxon>
        <taxon>Nevskiaceae</taxon>
        <taxon>Solimonas</taxon>
    </lineage>
</organism>
<feature type="transmembrane region" description="Helical" evidence="6">
    <location>
        <begin position="134"/>
        <end position="155"/>
    </location>
</feature>
<sequence>MRKGFRSLVSLLCCLLIVFVGAAIGALGSINAGSFYAELARPPWAPPGSVFGPVWTLLYVMMGVALWRAWRRRVGRDTGPALVLYALQLLANVLWTWFFFRWRQGGLAFAEVLLLWALVAATIFSFWRVQRLAAVLLLPYFAWVSFAVALTYAVWQRNPALLG</sequence>
<dbReference type="Proteomes" id="UP000653472">
    <property type="component" value="Unassembled WGS sequence"/>
</dbReference>
<dbReference type="PIRSF" id="PIRSF005859">
    <property type="entry name" value="PBR"/>
    <property type="match status" value="1"/>
</dbReference>
<evidence type="ECO:0000256" key="5">
    <source>
        <dbReference type="ARBA" id="ARBA00023136"/>
    </source>
</evidence>
<dbReference type="Pfam" id="PF03073">
    <property type="entry name" value="TspO_MBR"/>
    <property type="match status" value="1"/>
</dbReference>
<comment type="subcellular location">
    <subcellularLocation>
        <location evidence="1">Membrane</location>
        <topology evidence="1">Multi-pass membrane protein</topology>
    </subcellularLocation>
</comment>
<proteinExistence type="inferred from homology"/>
<dbReference type="InterPro" id="IPR038330">
    <property type="entry name" value="TspO/MBR-related_sf"/>
</dbReference>
<dbReference type="Gene3D" id="1.20.1260.100">
    <property type="entry name" value="TspO/MBR protein"/>
    <property type="match status" value="1"/>
</dbReference>
<evidence type="ECO:0000313" key="8">
    <source>
        <dbReference type="Proteomes" id="UP000653472"/>
    </source>
</evidence>
<feature type="transmembrane region" description="Helical" evidence="6">
    <location>
        <begin position="106"/>
        <end position="127"/>
    </location>
</feature>
<dbReference type="RefSeq" id="WP_168146110.1">
    <property type="nucleotide sequence ID" value="NZ_JAAVXB010000001.1"/>
</dbReference>
<comment type="caution">
    <text evidence="7">The sequence shown here is derived from an EMBL/GenBank/DDBJ whole genome shotgun (WGS) entry which is preliminary data.</text>
</comment>